<dbReference type="InterPro" id="IPR036396">
    <property type="entry name" value="Cyt_P450_sf"/>
</dbReference>
<evidence type="ECO:0000313" key="7">
    <source>
        <dbReference type="EMBL" id="RYO86651.1"/>
    </source>
</evidence>
<evidence type="ECO:0008006" key="9">
    <source>
        <dbReference type="Google" id="ProtNLM"/>
    </source>
</evidence>
<evidence type="ECO:0000256" key="3">
    <source>
        <dbReference type="ARBA" id="ARBA00022617"/>
    </source>
</evidence>
<keyword evidence="6" id="KW-0560">Oxidoreductase</keyword>
<protein>
    <recommendedName>
        <fullName evidence="9">Trichodiene oxygenase</fullName>
    </recommendedName>
</protein>
<dbReference type="SUPFAM" id="SSF48264">
    <property type="entry name" value="Cytochrome P450"/>
    <property type="match status" value="1"/>
</dbReference>
<evidence type="ECO:0000256" key="1">
    <source>
        <dbReference type="ARBA" id="ARBA00001971"/>
    </source>
</evidence>
<keyword evidence="5 6" id="KW-0408">Iron</keyword>
<evidence type="ECO:0000256" key="5">
    <source>
        <dbReference type="ARBA" id="ARBA00023004"/>
    </source>
</evidence>
<comment type="similarity">
    <text evidence="2 6">Belongs to the cytochrome P450 family.</text>
</comment>
<dbReference type="InterPro" id="IPR002401">
    <property type="entry name" value="Cyt_P450_E_grp-I"/>
</dbReference>
<keyword evidence="3 6" id="KW-0349">Heme</keyword>
<dbReference type="Pfam" id="PF00067">
    <property type="entry name" value="p450"/>
    <property type="match status" value="1"/>
</dbReference>
<dbReference type="EMBL" id="QJNS01000112">
    <property type="protein sequence ID" value="RYO86651.1"/>
    <property type="molecule type" value="Genomic_DNA"/>
</dbReference>
<dbReference type="InterPro" id="IPR001128">
    <property type="entry name" value="Cyt_P450"/>
</dbReference>
<dbReference type="InterPro" id="IPR050121">
    <property type="entry name" value="Cytochrome_P450_monoxygenase"/>
</dbReference>
<accession>A0ABY0HBK5</accession>
<gene>
    <name evidence="7" type="ORF">DL762_004663</name>
</gene>
<evidence type="ECO:0000256" key="6">
    <source>
        <dbReference type="RuleBase" id="RU000461"/>
    </source>
</evidence>
<name>A0ABY0HBK5_9PEZI</name>
<dbReference type="CDD" id="cd11062">
    <property type="entry name" value="CYP58-like"/>
    <property type="match status" value="1"/>
</dbReference>
<comment type="caution">
    <text evidence="7">The sequence shown here is derived from an EMBL/GenBank/DDBJ whole genome shotgun (WGS) entry which is preliminary data.</text>
</comment>
<evidence type="ECO:0000313" key="8">
    <source>
        <dbReference type="Proteomes" id="UP000294003"/>
    </source>
</evidence>
<dbReference type="PANTHER" id="PTHR24305:SF166">
    <property type="entry name" value="CYTOCHROME P450 12A4, MITOCHONDRIAL-RELATED"/>
    <property type="match status" value="1"/>
</dbReference>
<dbReference type="PROSITE" id="PS00086">
    <property type="entry name" value="CYTOCHROME_P450"/>
    <property type="match status" value="1"/>
</dbReference>
<sequence>MLYRQDGRWNKYEWSYKAFSAPDSAITDKLCDHIGKSVDSESGMNIGTAISAFTRDVATQFILGKDYRNLDTENFNAGMTAALQSSGAIWRVTKHVPWLGPTMKSLPPSFMERIADDATKTFLSFLKATGCKQTARAAISAYATKDLDDKDSRTMIDEILRSDLPSTEKTLKHVNGEVGTITGAAFETTAQALRQVLYQIYSNKAILSRLRAELSTLPSADYQNLAALERLPYLTAILMEALRLSPGVASRLARIAPDRDLAYGEWSIPSGTPVGMTALLMHKNESLYPDSEKFDPERWMDVEARKKADKTFVPFSRGTRICLGMHLAWAELYIATASLVRRFDLELDNAGPKDVVCVSDQFVCGTEDTNGVRVFVRKAQS</sequence>
<comment type="cofactor">
    <cofactor evidence="1">
        <name>heme</name>
        <dbReference type="ChEBI" id="CHEBI:30413"/>
    </cofactor>
</comment>
<dbReference type="PRINTS" id="PR00385">
    <property type="entry name" value="P450"/>
</dbReference>
<keyword evidence="4 6" id="KW-0479">Metal-binding</keyword>
<reference evidence="7 8" key="1">
    <citation type="submission" date="2018-06" db="EMBL/GenBank/DDBJ databases">
        <title>Complete Genomes of Monosporascus.</title>
        <authorList>
            <person name="Robinson A.J."/>
            <person name="Natvig D.O."/>
        </authorList>
    </citation>
    <scope>NUCLEOTIDE SEQUENCE [LARGE SCALE GENOMIC DNA]</scope>
    <source>
        <strain evidence="7 8">CBS 609.92</strain>
    </source>
</reference>
<dbReference type="Gene3D" id="1.10.630.10">
    <property type="entry name" value="Cytochrome P450"/>
    <property type="match status" value="1"/>
</dbReference>
<evidence type="ECO:0000256" key="2">
    <source>
        <dbReference type="ARBA" id="ARBA00010617"/>
    </source>
</evidence>
<dbReference type="PANTHER" id="PTHR24305">
    <property type="entry name" value="CYTOCHROME P450"/>
    <property type="match status" value="1"/>
</dbReference>
<proteinExistence type="inferred from homology"/>
<organism evidence="7 8">
    <name type="scientific">Monosporascus cannonballus</name>
    <dbReference type="NCBI Taxonomy" id="155416"/>
    <lineage>
        <taxon>Eukaryota</taxon>
        <taxon>Fungi</taxon>
        <taxon>Dikarya</taxon>
        <taxon>Ascomycota</taxon>
        <taxon>Pezizomycotina</taxon>
        <taxon>Sordariomycetes</taxon>
        <taxon>Xylariomycetidae</taxon>
        <taxon>Xylariales</taxon>
        <taxon>Xylariales incertae sedis</taxon>
        <taxon>Monosporascus</taxon>
    </lineage>
</organism>
<keyword evidence="8" id="KW-1185">Reference proteome</keyword>
<dbReference type="InterPro" id="IPR017972">
    <property type="entry name" value="Cyt_P450_CS"/>
</dbReference>
<dbReference type="PRINTS" id="PR00463">
    <property type="entry name" value="EP450I"/>
</dbReference>
<keyword evidence="6" id="KW-0503">Monooxygenase</keyword>
<evidence type="ECO:0000256" key="4">
    <source>
        <dbReference type="ARBA" id="ARBA00022723"/>
    </source>
</evidence>
<dbReference type="Proteomes" id="UP000294003">
    <property type="component" value="Unassembled WGS sequence"/>
</dbReference>